<reference evidence="7 8" key="1">
    <citation type="submission" date="2019-11" db="EMBL/GenBank/DDBJ databases">
        <title>Metabolism of dissolved organic matter in forest soils.</title>
        <authorList>
            <person name="Cyle K.T."/>
            <person name="Wilhelm R.C."/>
            <person name="Martinez C.E."/>
        </authorList>
    </citation>
    <scope>NUCLEOTIDE SEQUENCE [LARGE SCALE GENOMIC DNA]</scope>
    <source>
        <strain evidence="7 8">1N</strain>
    </source>
</reference>
<name>A0ABX2BVN2_9BURK</name>
<gene>
    <name evidence="7" type="ORF">GNZ12_22070</name>
</gene>
<dbReference type="Pfam" id="PF02826">
    <property type="entry name" value="2-Hacid_dh_C"/>
    <property type="match status" value="1"/>
</dbReference>
<comment type="similarity">
    <text evidence="1 4">Belongs to the D-isomer specific 2-hydroxyacid dehydrogenase family.</text>
</comment>
<keyword evidence="2 4" id="KW-0560">Oxidoreductase</keyword>
<dbReference type="InterPro" id="IPR036291">
    <property type="entry name" value="NAD(P)-bd_dom_sf"/>
</dbReference>
<dbReference type="InterPro" id="IPR006140">
    <property type="entry name" value="D-isomer_DH_NAD-bd"/>
</dbReference>
<comment type="caution">
    <text evidence="7">The sequence shown here is derived from an EMBL/GenBank/DDBJ whole genome shotgun (WGS) entry which is preliminary data.</text>
</comment>
<evidence type="ECO:0000259" key="5">
    <source>
        <dbReference type="Pfam" id="PF00389"/>
    </source>
</evidence>
<dbReference type="CDD" id="cd12169">
    <property type="entry name" value="PGDH_like_1"/>
    <property type="match status" value="1"/>
</dbReference>
<dbReference type="EMBL" id="WOEY01000088">
    <property type="protein sequence ID" value="NPT43943.1"/>
    <property type="molecule type" value="Genomic_DNA"/>
</dbReference>
<dbReference type="SUPFAM" id="SSF52283">
    <property type="entry name" value="Formate/glycerate dehydrogenase catalytic domain-like"/>
    <property type="match status" value="1"/>
</dbReference>
<accession>A0ABX2BVN2</accession>
<evidence type="ECO:0000313" key="8">
    <source>
        <dbReference type="Proteomes" id="UP000652198"/>
    </source>
</evidence>
<feature type="domain" description="D-isomer specific 2-hydroxyacid dehydrogenase catalytic" evidence="5">
    <location>
        <begin position="33"/>
        <end position="317"/>
    </location>
</feature>
<organism evidence="7 8">
    <name type="scientific">Paraburkholderia solitsugae</name>
    <dbReference type="NCBI Taxonomy" id="2675748"/>
    <lineage>
        <taxon>Bacteria</taxon>
        <taxon>Pseudomonadati</taxon>
        <taxon>Pseudomonadota</taxon>
        <taxon>Betaproteobacteria</taxon>
        <taxon>Burkholderiales</taxon>
        <taxon>Burkholderiaceae</taxon>
        <taxon>Paraburkholderia</taxon>
    </lineage>
</organism>
<keyword evidence="8" id="KW-1185">Reference proteome</keyword>
<evidence type="ECO:0000256" key="4">
    <source>
        <dbReference type="RuleBase" id="RU003719"/>
    </source>
</evidence>
<dbReference type="Proteomes" id="UP000652198">
    <property type="component" value="Unassembled WGS sequence"/>
</dbReference>
<protein>
    <submittedName>
        <fullName evidence="7">D-2-hydroxyacid dehydrogenase family protein</fullName>
    </submittedName>
</protein>
<evidence type="ECO:0000256" key="3">
    <source>
        <dbReference type="ARBA" id="ARBA00023027"/>
    </source>
</evidence>
<dbReference type="Gene3D" id="3.40.50.720">
    <property type="entry name" value="NAD(P)-binding Rossmann-like Domain"/>
    <property type="match status" value="2"/>
</dbReference>
<dbReference type="InterPro" id="IPR029753">
    <property type="entry name" value="D-isomer_DH_CS"/>
</dbReference>
<dbReference type="PANTHER" id="PTHR42789:SF1">
    <property type="entry name" value="D-ISOMER SPECIFIC 2-HYDROXYACID DEHYDROGENASE FAMILY PROTEIN (AFU_ORTHOLOGUE AFUA_6G10090)"/>
    <property type="match status" value="1"/>
</dbReference>
<evidence type="ECO:0000256" key="1">
    <source>
        <dbReference type="ARBA" id="ARBA00005854"/>
    </source>
</evidence>
<evidence type="ECO:0000259" key="6">
    <source>
        <dbReference type="Pfam" id="PF02826"/>
    </source>
</evidence>
<dbReference type="RefSeq" id="WP_172313645.1">
    <property type="nucleotide sequence ID" value="NZ_WOEY01000088.1"/>
</dbReference>
<dbReference type="InterPro" id="IPR006139">
    <property type="entry name" value="D-isomer_2_OHA_DH_cat_dom"/>
</dbReference>
<dbReference type="SUPFAM" id="SSF51735">
    <property type="entry name" value="NAD(P)-binding Rossmann-fold domains"/>
    <property type="match status" value="1"/>
</dbReference>
<proteinExistence type="inferred from homology"/>
<feature type="domain" description="D-isomer specific 2-hydroxyacid dehydrogenase NAD-binding" evidence="6">
    <location>
        <begin position="118"/>
        <end position="290"/>
    </location>
</feature>
<evidence type="ECO:0000256" key="2">
    <source>
        <dbReference type="ARBA" id="ARBA00023002"/>
    </source>
</evidence>
<dbReference type="InterPro" id="IPR050857">
    <property type="entry name" value="D-2-hydroxyacid_DH"/>
</dbReference>
<sequence>MNANALVKIAILDDYQNAALTLADWSPLNGRASINVFNDHIAEPDALIERLKPFDIVCVMRERTPLPRAILEKLPDLKVIASTGLANAAIDEDAAAALGIAVLHTGYSSTPTIEFTWALILSMARNIPGENQSLRNGGWQRSVGDELAGKTLGLLGLGRVGSAVGAIGRAFGMNVVAWSQNLTPAAAAEDGVQYVTKDELFSSSDFLSIHVRLSERTHHLVGVAELAKMKPTSRLINTSRGPIVDGTALLDALRTDRIAGAALDVYDVEPLENPHPLRELPNVLATPHIGYVSKELYRTFYGDTVKNIVRWLDENGNRNGE</sequence>
<keyword evidence="3" id="KW-0520">NAD</keyword>
<dbReference type="PROSITE" id="PS00671">
    <property type="entry name" value="D_2_HYDROXYACID_DH_3"/>
    <property type="match status" value="1"/>
</dbReference>
<dbReference type="PANTHER" id="PTHR42789">
    <property type="entry name" value="D-ISOMER SPECIFIC 2-HYDROXYACID DEHYDROGENASE FAMILY PROTEIN (AFU_ORTHOLOGUE AFUA_6G10090)"/>
    <property type="match status" value="1"/>
</dbReference>
<dbReference type="Pfam" id="PF00389">
    <property type="entry name" value="2-Hacid_dh"/>
    <property type="match status" value="1"/>
</dbReference>
<evidence type="ECO:0000313" key="7">
    <source>
        <dbReference type="EMBL" id="NPT43943.1"/>
    </source>
</evidence>